<dbReference type="SUPFAM" id="SSF48371">
    <property type="entry name" value="ARM repeat"/>
    <property type="match status" value="1"/>
</dbReference>
<protein>
    <submittedName>
        <fullName evidence="11">Protein dopey</fullName>
    </submittedName>
</protein>
<evidence type="ECO:0000256" key="7">
    <source>
        <dbReference type="SAM" id="MobiDB-lite"/>
    </source>
</evidence>
<keyword evidence="2" id="KW-0813">Transport</keyword>
<feature type="domain" description="DOP1-like C-terminal" evidence="10">
    <location>
        <begin position="1279"/>
        <end position="1765"/>
    </location>
</feature>
<dbReference type="InParanoid" id="A0A369K7N2"/>
<comment type="caution">
    <text evidence="11">The sequence shown here is derived from an EMBL/GenBank/DDBJ whole genome shotgun (WGS) entry which is preliminary data.</text>
</comment>
<name>A0A369K7N2_HYPMA</name>
<dbReference type="OrthoDB" id="297643at2759"/>
<dbReference type="STRING" id="39966.A0A369K7N2"/>
<dbReference type="InterPro" id="IPR056457">
    <property type="entry name" value="DOP1_C"/>
</dbReference>
<dbReference type="Pfam" id="PF24598">
    <property type="entry name" value="DOP1_C"/>
    <property type="match status" value="1"/>
</dbReference>
<feature type="domain" description="DOP1-like middle TPR" evidence="9">
    <location>
        <begin position="340"/>
        <end position="488"/>
    </location>
</feature>
<sequence>MSITSPIVSVAEGSGTSVPVSSAWASARAGERAMAQQAFASDPKYKKYSQQVEKCLNSFENIHEWADCIAFLKQLLKTFQSYMQFKEIPRKIVVAKRLAQCLNPALPTGVHQRALDVYSHILAVLGSEGLKADLPIWSSGLFPFFEYAATSVKPTLLNLYDTHYLPLKAGLRPVMKSMILALLPGLEEETSEFFEKVLNLLDRLSVTVSPAFFFQNIWLIMLTTPSARGTSLNFLARRLPRLNANDDISEVVGKDIGLMIRAFAAALEDENLLVRRGALDLLLQSMRMDSTAIRKAQPDDRAILMRAATGVVLRRDLSLNRRLYTWLLGPDEKSDHQIDYLKANTLDLLYSTLKNEMVSPSGEYSESRPFKIFISLLDKWEIIGPLTEILVYDSFKAIKNLVENPTEGSQDLTMTASTLYESVELQILWKQLLEAVLREIVGDGSRFEAIRMVLFILTTFAQDQEIQTIHLPIVFAAILDIIDLQIKNDPAKASSPLIRETLLLEEEMLRNILHSSLMQRPDLSGPMEDKRTTQRPYLFACSFYGITPIELPPGQHFSFAIPFVSAFENLASFSLKCAQSLIKGSDNVVVLREVYSQSLLLIDRLVGRLGTSVQVAWNPSEWMQVVLRGLDHESANFTTVDRTVSLIVVLHQTQGLEPRPSVDDRPTMSKMVNKLLKYLRADCAVYHVRAVNLIWSLEAATQHPHVESILAQTLTSPESRNIHESYEAFGVLWRLTEDNLLPGFRFKVPMMIVLDTLKNDDPSLRRIGETWMRCSLKSYLRVLDPILYELLDPAVRRIPSTVKVHNKELQIFLYERPFDQRYINHLLDLLLSIIRFGGQGFAKTARSTPIRRSHHPGLVQRVEAGGIPDLDASYLDALVVIVLRFIQSEPNQIWGATMQPINAVIQSTAVDLLQAIVARGDIDSVVDNIEGIVIQKLYFCVHLLRLDLQNKLLHLLHSLISASTAHDEASRQRERHDSSAPSSATGHDAEPSGRSYSVNSLLIHALVDGIAIRTNRPVLQHWLDFILMAVPQFQPALQAVVGPLNDCLCRQLLSSLRDIHRASISGQNYAQDTPSTATDAEMIMLLNGLERMILLSLAYTSELNASEEDITEKSGTENTGLLGYVSGVFGSESVQQMPDDQLTARSPAYRSLDEGIRVLYFIWGTLEWTNPSTWSSKDESLSVIYNRTRIRCRRVLEHLFRVQSAEVFESIVDCWSRDLPGSNIPPDAAFEVVDVLIANAQGVVHMICESISCRILGASEKAKKQAINPHLTENVLFKFLEQYLRRLEGPLAIQVWGRFLQLIKEIVGSTRDFKSQNFPALSCLTVLAEKITQTTAMEDRRVRKELQDNFGKLLDSSVIYVGRSFDQGSWIRRTTKESITTNGRDSPVPRGTDGKTDEKLDASAVSIPPETPRPGTTTELVSQINEFVATCAVPNLRKFLLDNDKVLASCNNIIYYIVNPSMRGKSRPMDVDLTIVAIIREMAKIPAAIKAWKTPVGELLSDNRLFNCTAAAAQHWRPIVKTLFDADKTAFPELLSKVATAPSANIFTNREYEMLLRSLNVRRLSFVLFAGDKNHFLTQLPTIQEKLVDIFRNVTSPIVQSEVFLCIRVLLCRLSPHNLTSFWPVLLTELYRIFDQVMISLPSDGSEDLQLILAASKCLDLLLALQTEEFQIHQWIFVTDTVDAIYRPDNWFPEAMIDQLAEIVGALPVGDATSNGVSTPQLIALPDQRPLRRPLLNSLRQIESIRDLIPFFSNVSITSYESVYASGGNVDWEAVERGIIDDMFDGR</sequence>
<dbReference type="EMBL" id="LUEZ02000010">
    <property type="protein sequence ID" value="RDB28675.1"/>
    <property type="molecule type" value="Genomic_DNA"/>
</dbReference>
<evidence type="ECO:0000256" key="4">
    <source>
        <dbReference type="ARBA" id="ARBA00023034"/>
    </source>
</evidence>
<keyword evidence="12" id="KW-1185">Reference proteome</keyword>
<feature type="region of interest" description="Disordered" evidence="7">
    <location>
        <begin position="1376"/>
        <end position="1415"/>
    </location>
</feature>
<feature type="compositionally biased region" description="Basic and acidic residues" evidence="7">
    <location>
        <begin position="967"/>
        <end position="978"/>
    </location>
</feature>
<keyword evidence="3" id="KW-0653">Protein transport</keyword>
<organism evidence="11 12">
    <name type="scientific">Hypsizygus marmoreus</name>
    <name type="common">White beech mushroom</name>
    <name type="synonym">Agaricus marmoreus</name>
    <dbReference type="NCBI Taxonomy" id="39966"/>
    <lineage>
        <taxon>Eukaryota</taxon>
        <taxon>Fungi</taxon>
        <taxon>Dikarya</taxon>
        <taxon>Basidiomycota</taxon>
        <taxon>Agaricomycotina</taxon>
        <taxon>Agaricomycetes</taxon>
        <taxon>Agaricomycetidae</taxon>
        <taxon>Agaricales</taxon>
        <taxon>Tricholomatineae</taxon>
        <taxon>Lyophyllaceae</taxon>
        <taxon>Hypsizygus</taxon>
    </lineage>
</organism>
<dbReference type="Pfam" id="PF24597">
    <property type="entry name" value="TPR_DOP1_M"/>
    <property type="match status" value="1"/>
</dbReference>
<comment type="similarity">
    <text evidence="6">Belongs to the DOP1 family.</text>
</comment>
<proteinExistence type="inferred from homology"/>
<feature type="region of interest" description="Disordered" evidence="7">
    <location>
        <begin position="967"/>
        <end position="993"/>
    </location>
</feature>
<dbReference type="GO" id="GO:0006895">
    <property type="term" value="P:Golgi to endosome transport"/>
    <property type="evidence" value="ECO:0007669"/>
    <property type="project" value="InterPro"/>
</dbReference>
<dbReference type="GO" id="GO:0005768">
    <property type="term" value="C:endosome"/>
    <property type="evidence" value="ECO:0007669"/>
    <property type="project" value="TreeGrafter"/>
</dbReference>
<evidence type="ECO:0000256" key="1">
    <source>
        <dbReference type="ARBA" id="ARBA00004395"/>
    </source>
</evidence>
<dbReference type="FunCoup" id="A0A369K7N2">
    <property type="interactions" value="134"/>
</dbReference>
<evidence type="ECO:0000259" key="10">
    <source>
        <dbReference type="Pfam" id="PF24598"/>
    </source>
</evidence>
<comment type="subcellular location">
    <subcellularLocation>
        <location evidence="1">Golgi apparatus membrane</location>
        <topology evidence="1">Peripheral membrane protein</topology>
    </subcellularLocation>
</comment>
<dbReference type="GO" id="GO:0005802">
    <property type="term" value="C:trans-Golgi network"/>
    <property type="evidence" value="ECO:0007669"/>
    <property type="project" value="TreeGrafter"/>
</dbReference>
<evidence type="ECO:0000256" key="5">
    <source>
        <dbReference type="ARBA" id="ARBA00023136"/>
    </source>
</evidence>
<reference evidence="11" key="1">
    <citation type="submission" date="2018-04" db="EMBL/GenBank/DDBJ databases">
        <title>Whole genome sequencing of Hypsizygus marmoreus.</title>
        <authorList>
            <person name="Choi I.-G."/>
            <person name="Min B."/>
            <person name="Kim J.-G."/>
            <person name="Kim S."/>
            <person name="Oh Y.-L."/>
            <person name="Kong W.-S."/>
            <person name="Park H."/>
            <person name="Jeong J."/>
            <person name="Song E.-S."/>
        </authorList>
    </citation>
    <scope>NUCLEOTIDE SEQUENCE [LARGE SCALE GENOMIC DNA]</scope>
    <source>
        <strain evidence="11">51987-8</strain>
    </source>
</reference>
<gene>
    <name evidence="11" type="primary">dop1</name>
    <name evidence="11" type="ORF">Hypma_016053</name>
</gene>
<dbReference type="InterPro" id="IPR016024">
    <property type="entry name" value="ARM-type_fold"/>
</dbReference>
<dbReference type="GO" id="GO:0000139">
    <property type="term" value="C:Golgi membrane"/>
    <property type="evidence" value="ECO:0007669"/>
    <property type="project" value="UniProtKB-SubCell"/>
</dbReference>
<evidence type="ECO:0000259" key="8">
    <source>
        <dbReference type="Pfam" id="PF04118"/>
    </source>
</evidence>
<evidence type="ECO:0000313" key="11">
    <source>
        <dbReference type="EMBL" id="RDB28675.1"/>
    </source>
</evidence>
<dbReference type="InterPro" id="IPR007249">
    <property type="entry name" value="DOP1_N"/>
</dbReference>
<dbReference type="PANTHER" id="PTHR14042:SF24">
    <property type="entry name" value="PROTEIN DOPEY-1 HOMOLOG"/>
    <property type="match status" value="1"/>
</dbReference>
<dbReference type="Proteomes" id="UP000076154">
    <property type="component" value="Unassembled WGS sequence"/>
</dbReference>
<evidence type="ECO:0000256" key="2">
    <source>
        <dbReference type="ARBA" id="ARBA00022448"/>
    </source>
</evidence>
<accession>A0A369K7N2</accession>
<evidence type="ECO:0000256" key="6">
    <source>
        <dbReference type="ARBA" id="ARBA00046326"/>
    </source>
</evidence>
<keyword evidence="4" id="KW-0333">Golgi apparatus</keyword>
<dbReference type="GO" id="GO:0015031">
    <property type="term" value="P:protein transport"/>
    <property type="evidence" value="ECO:0007669"/>
    <property type="project" value="UniProtKB-KW"/>
</dbReference>
<keyword evidence="5" id="KW-0472">Membrane</keyword>
<dbReference type="InterPro" id="IPR040314">
    <property type="entry name" value="DOP1"/>
</dbReference>
<evidence type="ECO:0000259" key="9">
    <source>
        <dbReference type="Pfam" id="PF24597"/>
    </source>
</evidence>
<evidence type="ECO:0000313" key="12">
    <source>
        <dbReference type="Proteomes" id="UP000076154"/>
    </source>
</evidence>
<feature type="domain" description="DOP1 N-terminal" evidence="8">
    <location>
        <begin position="42"/>
        <end position="331"/>
    </location>
</feature>
<dbReference type="GO" id="GO:0005829">
    <property type="term" value="C:cytosol"/>
    <property type="evidence" value="ECO:0007669"/>
    <property type="project" value="GOC"/>
</dbReference>
<dbReference type="Pfam" id="PF04118">
    <property type="entry name" value="Dopey_N"/>
    <property type="match status" value="1"/>
</dbReference>
<dbReference type="InterPro" id="IPR056458">
    <property type="entry name" value="TPR_DOP1_M"/>
</dbReference>
<dbReference type="PANTHER" id="PTHR14042">
    <property type="entry name" value="DOPEY-RELATED"/>
    <property type="match status" value="1"/>
</dbReference>
<evidence type="ECO:0000256" key="3">
    <source>
        <dbReference type="ARBA" id="ARBA00022927"/>
    </source>
</evidence>
<feature type="compositionally biased region" description="Basic and acidic residues" evidence="7">
    <location>
        <begin position="1392"/>
        <end position="1401"/>
    </location>
</feature>